<keyword evidence="1" id="KW-1133">Transmembrane helix</keyword>
<feature type="transmembrane region" description="Helical" evidence="1">
    <location>
        <begin position="58"/>
        <end position="78"/>
    </location>
</feature>
<dbReference type="Proteomes" id="UP000475249">
    <property type="component" value="Unassembled WGS sequence"/>
</dbReference>
<gene>
    <name evidence="2" type="ORF">GTQ38_14740</name>
</gene>
<dbReference type="RefSeq" id="WP_161436310.1">
    <property type="nucleotide sequence ID" value="NZ_WXYO01000006.1"/>
</dbReference>
<sequence length="134" mass="15631">MTHLHSQKSKIEKFVTVVFWVIFGTIAMIAFALLFGYIVMLLWNWLMPSLFGLGTLNFWQAVGILILAKILFGGFGSGKSGRRSKRVRSKVKHRLAEKGNSRWKHYDRFWEEEGKQAYEAYLERMDNADETPRE</sequence>
<dbReference type="EMBL" id="WXYO01000006">
    <property type="protein sequence ID" value="NAS13272.1"/>
    <property type="molecule type" value="Genomic_DNA"/>
</dbReference>
<keyword evidence="1" id="KW-0472">Membrane</keyword>
<evidence type="ECO:0000313" key="3">
    <source>
        <dbReference type="Proteomes" id="UP000475249"/>
    </source>
</evidence>
<proteinExistence type="predicted"/>
<protein>
    <submittedName>
        <fullName evidence="2">Uncharacterized protein</fullName>
    </submittedName>
</protein>
<keyword evidence="1" id="KW-0812">Transmembrane</keyword>
<comment type="caution">
    <text evidence="2">The sequence shown here is derived from an EMBL/GenBank/DDBJ whole genome shotgun (WGS) entry which is preliminary data.</text>
</comment>
<reference evidence="2 3" key="1">
    <citation type="submission" date="2020-01" db="EMBL/GenBank/DDBJ databases">
        <title>Bacteria diversity of Porities sp.</title>
        <authorList>
            <person name="Wang G."/>
        </authorList>
    </citation>
    <scope>NUCLEOTIDE SEQUENCE [LARGE SCALE GENOMIC DNA]</scope>
    <source>
        <strain evidence="2 3">R33</strain>
    </source>
</reference>
<organism evidence="2 3">
    <name type="scientific">Poritiphilus flavus</name>
    <dbReference type="NCBI Taxonomy" id="2697053"/>
    <lineage>
        <taxon>Bacteria</taxon>
        <taxon>Pseudomonadati</taxon>
        <taxon>Bacteroidota</taxon>
        <taxon>Flavobacteriia</taxon>
        <taxon>Flavobacteriales</taxon>
        <taxon>Flavobacteriaceae</taxon>
        <taxon>Poritiphilus</taxon>
    </lineage>
</organism>
<accession>A0A6L9EFC0</accession>
<evidence type="ECO:0000256" key="1">
    <source>
        <dbReference type="SAM" id="Phobius"/>
    </source>
</evidence>
<evidence type="ECO:0000313" key="2">
    <source>
        <dbReference type="EMBL" id="NAS13272.1"/>
    </source>
</evidence>
<keyword evidence="3" id="KW-1185">Reference proteome</keyword>
<dbReference type="AlphaFoldDB" id="A0A6L9EFC0"/>
<name>A0A6L9EFC0_9FLAO</name>
<feature type="transmembrane region" description="Helical" evidence="1">
    <location>
        <begin position="14"/>
        <end position="46"/>
    </location>
</feature>